<evidence type="ECO:0000259" key="9">
    <source>
        <dbReference type="Pfam" id="PF20216"/>
    </source>
</evidence>
<organism evidence="10 11">
    <name type="scientific">Chryseotalea sanaruensis</name>
    <dbReference type="NCBI Taxonomy" id="2482724"/>
    <lineage>
        <taxon>Bacteria</taxon>
        <taxon>Pseudomonadati</taxon>
        <taxon>Bacteroidota</taxon>
        <taxon>Cytophagia</taxon>
        <taxon>Cytophagales</taxon>
        <taxon>Chryseotaleaceae</taxon>
        <taxon>Chryseotalea</taxon>
    </lineage>
</organism>
<feature type="transmembrane region" description="Helical" evidence="7">
    <location>
        <begin position="70"/>
        <end position="96"/>
    </location>
</feature>
<proteinExistence type="inferred from homology"/>
<keyword evidence="4" id="KW-0378">Hydrolase</keyword>
<feature type="transmembrane region" description="Helical" evidence="7">
    <location>
        <begin position="108"/>
        <end position="127"/>
    </location>
</feature>
<accession>A0A401UFF8</accession>
<dbReference type="InterPro" id="IPR022764">
    <property type="entry name" value="Peptidase_S54_rhomboid_dom"/>
</dbReference>
<evidence type="ECO:0000256" key="1">
    <source>
        <dbReference type="ARBA" id="ARBA00004141"/>
    </source>
</evidence>
<dbReference type="EMBL" id="BHXQ01000008">
    <property type="protein sequence ID" value="GCC53584.1"/>
    <property type="molecule type" value="Genomic_DNA"/>
</dbReference>
<protein>
    <submittedName>
        <fullName evidence="10">DUF1751 domain-containing protein</fullName>
    </submittedName>
</protein>
<dbReference type="InterPro" id="IPR050925">
    <property type="entry name" value="Rhomboid_protease_S54"/>
</dbReference>
<evidence type="ECO:0000256" key="5">
    <source>
        <dbReference type="ARBA" id="ARBA00022989"/>
    </source>
</evidence>
<evidence type="ECO:0000259" key="8">
    <source>
        <dbReference type="Pfam" id="PF01694"/>
    </source>
</evidence>
<dbReference type="PANTHER" id="PTHR43731:SF14">
    <property type="entry name" value="PRESENILIN-ASSOCIATED RHOMBOID-LIKE PROTEIN, MITOCHONDRIAL"/>
    <property type="match status" value="1"/>
</dbReference>
<name>A0A401UFF8_9BACT</name>
<comment type="caution">
    <text evidence="10">The sequence shown here is derived from an EMBL/GenBank/DDBJ whole genome shotgun (WGS) entry which is preliminary data.</text>
</comment>
<evidence type="ECO:0000256" key="2">
    <source>
        <dbReference type="ARBA" id="ARBA00009045"/>
    </source>
</evidence>
<feature type="transmembrane region" description="Helical" evidence="7">
    <location>
        <begin position="167"/>
        <end position="189"/>
    </location>
</feature>
<keyword evidence="6 7" id="KW-0472">Membrane</keyword>
<feature type="transmembrane region" description="Helical" evidence="7">
    <location>
        <begin position="21"/>
        <end position="41"/>
    </location>
</feature>
<dbReference type="InterPro" id="IPR035952">
    <property type="entry name" value="Rhomboid-like_sf"/>
</dbReference>
<evidence type="ECO:0000256" key="7">
    <source>
        <dbReference type="SAM" id="Phobius"/>
    </source>
</evidence>
<sequence>MIFNEFKNAFQRTNHAHVQLIIINVAIFLFVGVIFVFSRIAGFDALVEVVYDQFTIPPQFSEFLTRPWTLFTYSFAHSLTDIFHILFNMLALYWFGRLFIEYLGSDKLVALYVLGGMAGAIFYLVMFNTIPYFIEASNFNGMVGASAAVFAIMVAVATLLPDYTFYLLFLGPVKIKYIVFVYIVISFIGSVGPNAGGNLAHLGGALMGFVYMKQLQAGVNWGGWITAVIDWVKDLFQPRPKVKVSYRKEEAAFAQKKNVKVTSEKGKISQEEIDAILDKISDGGYESLTKDEKEKLFNASKK</sequence>
<evidence type="ECO:0000256" key="6">
    <source>
        <dbReference type="ARBA" id="ARBA00023136"/>
    </source>
</evidence>
<keyword evidence="11" id="KW-1185">Reference proteome</keyword>
<feature type="domain" description="Peptidase S54 rhomboid" evidence="8">
    <location>
        <begin position="66"/>
        <end position="212"/>
    </location>
</feature>
<reference evidence="10 11" key="1">
    <citation type="submission" date="2018-11" db="EMBL/GenBank/DDBJ databases">
        <title>Chryseotalea sanarue gen. nov., sp., nov., a member of the family Cytophagaceae, isolated from a brackish lake in Hamamatsu Japan.</title>
        <authorList>
            <person name="Maejima Y."/>
            <person name="Iino T."/>
            <person name="Muraguchi Y."/>
            <person name="Fukuda K."/>
            <person name="Ohkuma M."/>
            <person name="Moriuchi R."/>
            <person name="Dohra H."/>
            <person name="Kimbara K."/>
            <person name="Shintani M."/>
        </authorList>
    </citation>
    <scope>NUCLEOTIDE SEQUENCE [LARGE SCALE GENOMIC DNA]</scope>
    <source>
        <strain evidence="10 11">Ys</strain>
    </source>
</reference>
<feature type="transmembrane region" description="Helical" evidence="7">
    <location>
        <begin position="139"/>
        <end position="160"/>
    </location>
</feature>
<dbReference type="OrthoDB" id="680602at2"/>
<feature type="domain" description="DUF6576" evidence="9">
    <location>
        <begin position="266"/>
        <end position="302"/>
    </location>
</feature>
<dbReference type="InterPro" id="IPR046483">
    <property type="entry name" value="DUF6576"/>
</dbReference>
<evidence type="ECO:0000256" key="4">
    <source>
        <dbReference type="ARBA" id="ARBA00022801"/>
    </source>
</evidence>
<dbReference type="Pfam" id="PF01694">
    <property type="entry name" value="Rhomboid"/>
    <property type="match status" value="1"/>
</dbReference>
<dbReference type="Proteomes" id="UP000288227">
    <property type="component" value="Unassembled WGS sequence"/>
</dbReference>
<dbReference type="AlphaFoldDB" id="A0A401UFF8"/>
<comment type="similarity">
    <text evidence="2">Belongs to the peptidase S54 family.</text>
</comment>
<dbReference type="Gene3D" id="1.20.1540.10">
    <property type="entry name" value="Rhomboid-like"/>
    <property type="match status" value="1"/>
</dbReference>
<evidence type="ECO:0000256" key="3">
    <source>
        <dbReference type="ARBA" id="ARBA00022692"/>
    </source>
</evidence>
<gene>
    <name evidence="10" type="ORF">SanaruYs_38290</name>
</gene>
<keyword evidence="5 7" id="KW-1133">Transmembrane helix</keyword>
<comment type="subcellular location">
    <subcellularLocation>
        <location evidence="1">Membrane</location>
        <topology evidence="1">Multi-pass membrane protein</topology>
    </subcellularLocation>
</comment>
<dbReference type="GO" id="GO:0004252">
    <property type="term" value="F:serine-type endopeptidase activity"/>
    <property type="evidence" value="ECO:0007669"/>
    <property type="project" value="InterPro"/>
</dbReference>
<dbReference type="Pfam" id="PF20216">
    <property type="entry name" value="DUF6576"/>
    <property type="match status" value="1"/>
</dbReference>
<evidence type="ECO:0000313" key="10">
    <source>
        <dbReference type="EMBL" id="GCC53584.1"/>
    </source>
</evidence>
<dbReference type="SUPFAM" id="SSF144091">
    <property type="entry name" value="Rhomboid-like"/>
    <property type="match status" value="1"/>
</dbReference>
<keyword evidence="3 7" id="KW-0812">Transmembrane</keyword>
<dbReference type="GO" id="GO:0016020">
    <property type="term" value="C:membrane"/>
    <property type="evidence" value="ECO:0007669"/>
    <property type="project" value="UniProtKB-SubCell"/>
</dbReference>
<dbReference type="PANTHER" id="PTHR43731">
    <property type="entry name" value="RHOMBOID PROTEASE"/>
    <property type="match status" value="1"/>
</dbReference>
<evidence type="ECO:0000313" key="11">
    <source>
        <dbReference type="Proteomes" id="UP000288227"/>
    </source>
</evidence>